<dbReference type="InterPro" id="IPR005055">
    <property type="entry name" value="A10/PebIII"/>
</dbReference>
<dbReference type="EMBL" id="GCVX01000016">
    <property type="protein sequence ID" value="JAI18214.1"/>
    <property type="molecule type" value="Transcribed_RNA"/>
</dbReference>
<dbReference type="AlphaFoldDB" id="A0A0K8TUS3"/>
<dbReference type="Gene3D" id="1.10.2080.10">
    <property type="entry name" value="Insect odorant-binding protein A10/Ejaculatory bulb-specific protein 3"/>
    <property type="match status" value="1"/>
</dbReference>
<keyword evidence="1" id="KW-0732">Signal</keyword>
<feature type="chain" id="PRO_5005520337" evidence="1">
    <location>
        <begin position="17"/>
        <end position="119"/>
    </location>
</feature>
<evidence type="ECO:0000256" key="1">
    <source>
        <dbReference type="SAM" id="SignalP"/>
    </source>
</evidence>
<proteinExistence type="predicted"/>
<dbReference type="InterPro" id="IPR036682">
    <property type="entry name" value="OS_D_A10/PebIII_sf"/>
</dbReference>
<dbReference type="PANTHER" id="PTHR11257">
    <property type="entry name" value="CHEMOSENSORY PROTEIN-RELATED"/>
    <property type="match status" value="1"/>
</dbReference>
<dbReference type="Pfam" id="PF03392">
    <property type="entry name" value="OS-D"/>
    <property type="match status" value="1"/>
</dbReference>
<accession>A0A0K8TUS3</accession>
<reference evidence="2" key="1">
    <citation type="journal article" date="2015" name="PLoS ONE">
        <title>The Peripheral Olfactory Repertoire of the Lightbrown Apple Moth, Epiphyas postvittana.</title>
        <authorList>
            <person name="Corcoran J.A."/>
            <person name="Jordan M.D."/>
            <person name="Thrimawithana A.H."/>
            <person name="Crowhurst R.N."/>
            <person name="Newcomb R.D."/>
        </authorList>
    </citation>
    <scope>NUCLEOTIDE SEQUENCE</scope>
</reference>
<organism evidence="2">
    <name type="scientific">Epiphyas postvittana</name>
    <name type="common">Light brown apple moth</name>
    <dbReference type="NCBI Taxonomy" id="65032"/>
    <lineage>
        <taxon>Eukaryota</taxon>
        <taxon>Metazoa</taxon>
        <taxon>Ecdysozoa</taxon>
        <taxon>Arthropoda</taxon>
        <taxon>Hexapoda</taxon>
        <taxon>Insecta</taxon>
        <taxon>Pterygota</taxon>
        <taxon>Neoptera</taxon>
        <taxon>Endopterygota</taxon>
        <taxon>Lepidoptera</taxon>
        <taxon>Glossata</taxon>
        <taxon>Ditrysia</taxon>
        <taxon>Tortricoidea</taxon>
        <taxon>Tortricidae</taxon>
        <taxon>Tortricinae</taxon>
        <taxon>Epiphyas</taxon>
    </lineage>
</organism>
<dbReference type="PANTHER" id="PTHR11257:SF12">
    <property type="entry name" value="EJACULATORY BULB-SPECIFIC PROTEIN 3-RELATED"/>
    <property type="match status" value="1"/>
</dbReference>
<name>A0A0K8TUS3_EPIPO</name>
<dbReference type="SUPFAM" id="SSF100910">
    <property type="entry name" value="Chemosensory protein Csp2"/>
    <property type="match status" value="1"/>
</dbReference>
<protein>
    <submittedName>
        <fullName evidence="2">Chemosensory Protein</fullName>
    </submittedName>
</protein>
<feature type="signal peptide" evidence="1">
    <location>
        <begin position="1"/>
        <end position="16"/>
    </location>
</feature>
<sequence>MKLLIILSALVVLVFGQGTYTTENDDLDIDAIVSSPEKLQEWFSCFVDKGACSKVQSSFKADMPEAIREACGKCTAAQKEILKKFLAGLEETSPANFEEYKKKFDPENKYFAALKKAIA</sequence>
<evidence type="ECO:0000313" key="2">
    <source>
        <dbReference type="EMBL" id="JAI18214.1"/>
    </source>
</evidence>